<evidence type="ECO:0000313" key="15">
    <source>
        <dbReference type="EMBL" id="CAD8046602.1"/>
    </source>
</evidence>
<dbReference type="SMART" id="SM00873">
    <property type="entry name" value="B3_4"/>
    <property type="match status" value="1"/>
</dbReference>
<comment type="similarity">
    <text evidence="3">Belongs to the phenylalanyl-tRNA synthetase beta subunit family. Type 2 subfamily.</text>
</comment>
<dbReference type="Pfam" id="PF18262">
    <property type="entry name" value="PhetRS_B1"/>
    <property type="match status" value="1"/>
</dbReference>
<reference evidence="15" key="1">
    <citation type="submission" date="2021-01" db="EMBL/GenBank/DDBJ databases">
        <authorList>
            <consortium name="Genoscope - CEA"/>
            <person name="William W."/>
        </authorList>
    </citation>
    <scope>NUCLEOTIDE SEQUENCE</scope>
</reference>
<dbReference type="InterPro" id="IPR005146">
    <property type="entry name" value="B3/B4_tRNA-bd"/>
</dbReference>
<protein>
    <recommendedName>
        <fullName evidence="4">phenylalanine--tRNA ligase</fullName>
        <ecNumber evidence="4">6.1.1.20</ecNumber>
    </recommendedName>
    <alternativeName>
        <fullName evidence="13">Phenylalanyl-tRNA synthetase beta subunit</fullName>
    </alternativeName>
</protein>
<dbReference type="Pfam" id="PF03483">
    <property type="entry name" value="B3_4"/>
    <property type="match status" value="1"/>
</dbReference>
<evidence type="ECO:0000256" key="7">
    <source>
        <dbReference type="ARBA" id="ARBA00022723"/>
    </source>
</evidence>
<evidence type="ECO:0000256" key="9">
    <source>
        <dbReference type="ARBA" id="ARBA00022840"/>
    </source>
</evidence>
<dbReference type="GO" id="GO:0003723">
    <property type="term" value="F:RNA binding"/>
    <property type="evidence" value="ECO:0007669"/>
    <property type="project" value="InterPro"/>
</dbReference>
<dbReference type="PROSITE" id="PS51483">
    <property type="entry name" value="B5"/>
    <property type="match status" value="1"/>
</dbReference>
<keyword evidence="5" id="KW-0963">Cytoplasm</keyword>
<dbReference type="PANTHER" id="PTHR10947">
    <property type="entry name" value="PHENYLALANYL-TRNA SYNTHETASE BETA CHAIN AND LEUCINE-RICH REPEAT-CONTAINING PROTEIN 47"/>
    <property type="match status" value="1"/>
</dbReference>
<keyword evidence="7" id="KW-0479">Metal-binding</keyword>
<evidence type="ECO:0000256" key="1">
    <source>
        <dbReference type="ARBA" id="ARBA00001946"/>
    </source>
</evidence>
<dbReference type="GO" id="GO:0009328">
    <property type="term" value="C:phenylalanine-tRNA ligase complex"/>
    <property type="evidence" value="ECO:0007669"/>
    <property type="project" value="TreeGrafter"/>
</dbReference>
<dbReference type="NCBIfam" id="TIGR00471">
    <property type="entry name" value="pheT_arch"/>
    <property type="match status" value="1"/>
</dbReference>
<keyword evidence="6" id="KW-0436">Ligase</keyword>
<keyword evidence="8" id="KW-0547">Nucleotide-binding</keyword>
<sequence length="576" mass="65972">MPKISSDKNLFFKLLGKELNEEELEELLFRFGVEAEEREEEPDLLYFEIAANRPDLLCVENLVHSLRVYMGLEKKRIYSFTPAKETIYVKAATQQIRPFVVGAILRDVTLTEDSFKSFLSFQDKIHQNYARKRTLVSIGTHDLDKIEGPFFYDAQAPQDIVFQALKQTEQMNCIDLFNKLREDQYLKGYLKIIENSPVYPVIYDNQKRVCSLPPIINGEHSKMSAETKNILIEVTAIDEQRALHTLNCLISGFAIYNNKLNIEKVNIVYESNNKQVVTPVVDERTLTTNIQYINKVLGINITTQQASDLLSIMGIQSVAKDDNILDCQVPFYRSDILQQCDIAEEIGIAYDYNKIEFKVPETATTGSEYRLNKLSDMVREEVALCGFVECLNFVLMSIDEQTKMLNRPNLQNYVSINNSKTPQFQSVRSTLIPGILHTLQANSDSKLPIKLFEVSDVCVKGLKSEKDGFQKGEGQVGAYNQRNLVAIHSSSKKSELEILHGLLDQLMIKLRVKKTDYHLKQSNDPLFFHQLQAQIIYKDQPIGGLGVVHPEVLERFDWKYPVTLLEMNIQVILNDF</sequence>
<dbReference type="Proteomes" id="UP000688137">
    <property type="component" value="Unassembled WGS sequence"/>
</dbReference>
<evidence type="ECO:0000256" key="12">
    <source>
        <dbReference type="ARBA" id="ARBA00023146"/>
    </source>
</evidence>
<dbReference type="AlphaFoldDB" id="A0A8S1JVD3"/>
<dbReference type="FunFam" id="3.50.40.10:FF:000002">
    <property type="entry name" value="phenylalanine--tRNA ligase beta subunit"/>
    <property type="match status" value="1"/>
</dbReference>
<keyword evidence="10" id="KW-0460">Magnesium</keyword>
<dbReference type="InterPro" id="IPR040659">
    <property type="entry name" value="PhetRS_B1"/>
</dbReference>
<dbReference type="PANTHER" id="PTHR10947:SF0">
    <property type="entry name" value="PHENYLALANINE--TRNA LIGASE BETA SUBUNIT"/>
    <property type="match status" value="1"/>
</dbReference>
<organism evidence="15 16">
    <name type="scientific">Paramecium primaurelia</name>
    <dbReference type="NCBI Taxonomy" id="5886"/>
    <lineage>
        <taxon>Eukaryota</taxon>
        <taxon>Sar</taxon>
        <taxon>Alveolata</taxon>
        <taxon>Ciliophora</taxon>
        <taxon>Intramacronucleata</taxon>
        <taxon>Oligohymenophorea</taxon>
        <taxon>Peniculida</taxon>
        <taxon>Parameciidae</taxon>
        <taxon>Paramecium</taxon>
    </lineage>
</organism>
<evidence type="ECO:0000256" key="5">
    <source>
        <dbReference type="ARBA" id="ARBA00022490"/>
    </source>
</evidence>
<keyword evidence="12" id="KW-0030">Aminoacyl-tRNA synthetase</keyword>
<keyword evidence="9" id="KW-0067">ATP-binding</keyword>
<evidence type="ECO:0000313" key="16">
    <source>
        <dbReference type="Proteomes" id="UP000688137"/>
    </source>
</evidence>
<keyword evidence="16" id="KW-1185">Reference proteome</keyword>
<dbReference type="OMA" id="FPGRCAN"/>
<name>A0A8S1JVD3_PARPR</name>
<dbReference type="GO" id="GO:0004826">
    <property type="term" value="F:phenylalanine-tRNA ligase activity"/>
    <property type="evidence" value="ECO:0007669"/>
    <property type="project" value="UniProtKB-EC"/>
</dbReference>
<comment type="caution">
    <text evidence="15">The sequence shown here is derived from an EMBL/GenBank/DDBJ whole genome shotgun (WGS) entry which is preliminary data.</text>
</comment>
<dbReference type="InterPro" id="IPR005147">
    <property type="entry name" value="tRNA_synthase_B5-dom"/>
</dbReference>
<dbReference type="InterPro" id="IPR045060">
    <property type="entry name" value="Phe-tRNA-ligase_IIc_bsu"/>
</dbReference>
<dbReference type="InterPro" id="IPR004531">
    <property type="entry name" value="Phe-tRNA-synth_IIc_bsu_arc_euk"/>
</dbReference>
<evidence type="ECO:0000256" key="3">
    <source>
        <dbReference type="ARBA" id="ARBA00007438"/>
    </source>
</evidence>
<evidence type="ECO:0000256" key="11">
    <source>
        <dbReference type="ARBA" id="ARBA00022917"/>
    </source>
</evidence>
<dbReference type="GO" id="GO:0006432">
    <property type="term" value="P:phenylalanyl-tRNA aminoacylation"/>
    <property type="evidence" value="ECO:0007669"/>
    <property type="project" value="InterPro"/>
</dbReference>
<dbReference type="GO" id="GO:0000287">
    <property type="term" value="F:magnesium ion binding"/>
    <property type="evidence" value="ECO:0007669"/>
    <property type="project" value="InterPro"/>
</dbReference>
<dbReference type="Pfam" id="PF17759">
    <property type="entry name" value="tRNA_synthFbeta"/>
    <property type="match status" value="1"/>
</dbReference>
<comment type="subcellular location">
    <subcellularLocation>
        <location evidence="2">Cytoplasm</location>
    </subcellularLocation>
</comment>
<dbReference type="Pfam" id="PF03484">
    <property type="entry name" value="B5"/>
    <property type="match status" value="1"/>
</dbReference>
<proteinExistence type="inferred from homology"/>
<comment type="cofactor">
    <cofactor evidence="1">
        <name>Mg(2+)</name>
        <dbReference type="ChEBI" id="CHEBI:18420"/>
    </cofactor>
</comment>
<dbReference type="GO" id="GO:0005524">
    <property type="term" value="F:ATP binding"/>
    <property type="evidence" value="ECO:0007669"/>
    <property type="project" value="UniProtKB-KW"/>
</dbReference>
<feature type="domain" description="B5" evidence="14">
    <location>
        <begin position="281"/>
        <end position="357"/>
    </location>
</feature>
<dbReference type="InterPro" id="IPR041616">
    <property type="entry name" value="PheRS_beta_core"/>
</dbReference>
<evidence type="ECO:0000256" key="8">
    <source>
        <dbReference type="ARBA" id="ARBA00022741"/>
    </source>
</evidence>
<evidence type="ECO:0000256" key="2">
    <source>
        <dbReference type="ARBA" id="ARBA00004496"/>
    </source>
</evidence>
<dbReference type="EMBL" id="CAJJDM010000007">
    <property type="protein sequence ID" value="CAD8046602.1"/>
    <property type="molecule type" value="Genomic_DNA"/>
</dbReference>
<evidence type="ECO:0000256" key="10">
    <source>
        <dbReference type="ARBA" id="ARBA00022842"/>
    </source>
</evidence>
<evidence type="ECO:0000256" key="13">
    <source>
        <dbReference type="ARBA" id="ARBA00033189"/>
    </source>
</evidence>
<evidence type="ECO:0000259" key="14">
    <source>
        <dbReference type="PROSITE" id="PS51483"/>
    </source>
</evidence>
<evidence type="ECO:0000256" key="6">
    <source>
        <dbReference type="ARBA" id="ARBA00022598"/>
    </source>
</evidence>
<gene>
    <name evidence="15" type="ORF">PPRIM_AZ9-3.1.T0100498</name>
</gene>
<dbReference type="SMART" id="SM00874">
    <property type="entry name" value="B5"/>
    <property type="match status" value="1"/>
</dbReference>
<keyword evidence="11" id="KW-0648">Protein biosynthesis</keyword>
<evidence type="ECO:0000256" key="4">
    <source>
        <dbReference type="ARBA" id="ARBA00012814"/>
    </source>
</evidence>
<accession>A0A8S1JVD3</accession>
<dbReference type="EC" id="6.1.1.20" evidence="4"/>